<accession>G7QC68</accession>
<name>G7QC68_9BACT</name>
<dbReference type="AlphaFoldDB" id="G7QC68"/>
<dbReference type="RefSeq" id="WP_009182838.1">
    <property type="nucleotide sequence ID" value="NZ_CM001368.1"/>
</dbReference>
<dbReference type="HOGENOM" id="CLU_3006855_0_0_7"/>
<dbReference type="Proteomes" id="UP000004662">
    <property type="component" value="Chromosome"/>
</dbReference>
<dbReference type="EMBL" id="CM001368">
    <property type="protein sequence ID" value="EHJ49514.1"/>
    <property type="molecule type" value="Genomic_DNA"/>
</dbReference>
<organism evidence="1 2">
    <name type="scientific">Solidesulfovibrio carbinoliphilus subsp. oakridgensis</name>
    <dbReference type="NCBI Taxonomy" id="694327"/>
    <lineage>
        <taxon>Bacteria</taxon>
        <taxon>Pseudomonadati</taxon>
        <taxon>Thermodesulfobacteriota</taxon>
        <taxon>Desulfovibrionia</taxon>
        <taxon>Desulfovibrionales</taxon>
        <taxon>Desulfovibrionaceae</taxon>
        <taxon>Solidesulfovibrio</taxon>
    </lineage>
</organism>
<protein>
    <submittedName>
        <fullName evidence="1">Uncharacterized protein</fullName>
    </submittedName>
</protein>
<evidence type="ECO:0000313" key="2">
    <source>
        <dbReference type="Proteomes" id="UP000004662"/>
    </source>
</evidence>
<reference evidence="2" key="1">
    <citation type="journal article" date="2015" name="Genome Announc.">
        <title>High-Quality Draft Genome Sequence of Desulfovibrio carbinoliphilus FW-101-2B, an Organic Acid-Oxidizing Sulfate-Reducing Bacterium Isolated from Uranium(VI)-Contaminated Groundwater.</title>
        <authorList>
            <person name="Ramsay B.D."/>
            <person name="Hwang C."/>
            <person name="Woo H.L."/>
            <person name="Carroll S.L."/>
            <person name="Lucas S."/>
            <person name="Han J."/>
            <person name="Lapidus A.L."/>
            <person name="Cheng J.F."/>
            <person name="Goodwin L.A."/>
            <person name="Pitluck S."/>
            <person name="Peters L."/>
            <person name="Chertkov O."/>
            <person name="Held B."/>
            <person name="Detter J.C."/>
            <person name="Han C.S."/>
            <person name="Tapia R."/>
            <person name="Land M.L."/>
            <person name="Hauser L.J."/>
            <person name="Kyrpides N.C."/>
            <person name="Ivanova N.N."/>
            <person name="Mikhailova N."/>
            <person name="Pagani I."/>
            <person name="Woyke T."/>
            <person name="Arkin A.P."/>
            <person name="Dehal P."/>
            <person name="Chivian D."/>
            <person name="Criddle C.S."/>
            <person name="Wu W."/>
            <person name="Chakraborty R."/>
            <person name="Hazen T.C."/>
            <person name="Fields M.W."/>
        </authorList>
    </citation>
    <scope>NUCLEOTIDE SEQUENCE [LARGE SCALE GENOMIC DNA]</scope>
    <source>
        <strain evidence="2">FW-101-2B</strain>
    </source>
</reference>
<keyword evidence="2" id="KW-1185">Reference proteome</keyword>
<gene>
    <name evidence="1" type="ORF">DFW101_3518</name>
</gene>
<proteinExistence type="predicted"/>
<evidence type="ECO:0000313" key="1">
    <source>
        <dbReference type="EMBL" id="EHJ49514.1"/>
    </source>
</evidence>
<sequence>MAAKSKEELLNIAIGMLRDIEWAGQDRDGDAECLFCPSMRDYDETHGDDCKWKLFF</sequence>